<name>A0A9D1QBY4_9FIRM</name>
<dbReference type="AlphaFoldDB" id="A0A9D1QBY4"/>
<dbReference type="Proteomes" id="UP000823933">
    <property type="component" value="Unassembled WGS sequence"/>
</dbReference>
<reference evidence="2" key="2">
    <citation type="submission" date="2021-04" db="EMBL/GenBank/DDBJ databases">
        <authorList>
            <person name="Gilroy R."/>
        </authorList>
    </citation>
    <scope>NUCLEOTIDE SEQUENCE</scope>
    <source>
        <strain evidence="2">ChiHcolR34-3080</strain>
    </source>
</reference>
<gene>
    <name evidence="2" type="ORF">H9890_07250</name>
</gene>
<dbReference type="EMBL" id="DXHQ01000083">
    <property type="protein sequence ID" value="HIW09176.1"/>
    <property type="molecule type" value="Genomic_DNA"/>
</dbReference>
<comment type="caution">
    <text evidence="2">The sequence shown here is derived from an EMBL/GenBank/DDBJ whole genome shotgun (WGS) entry which is preliminary data.</text>
</comment>
<evidence type="ECO:0000256" key="1">
    <source>
        <dbReference type="SAM" id="Phobius"/>
    </source>
</evidence>
<protein>
    <submittedName>
        <fullName evidence="2">Uncharacterized protein</fullName>
    </submittedName>
</protein>
<feature type="transmembrane region" description="Helical" evidence="1">
    <location>
        <begin position="171"/>
        <end position="199"/>
    </location>
</feature>
<organism evidence="2 3">
    <name type="scientific">Candidatus Faecalibacterium intestinigallinarum</name>
    <dbReference type="NCBI Taxonomy" id="2838581"/>
    <lineage>
        <taxon>Bacteria</taxon>
        <taxon>Bacillati</taxon>
        <taxon>Bacillota</taxon>
        <taxon>Clostridia</taxon>
        <taxon>Eubacteriales</taxon>
        <taxon>Oscillospiraceae</taxon>
        <taxon>Faecalibacterium</taxon>
    </lineage>
</organism>
<keyword evidence="1" id="KW-0812">Transmembrane</keyword>
<evidence type="ECO:0000313" key="2">
    <source>
        <dbReference type="EMBL" id="HIW09176.1"/>
    </source>
</evidence>
<evidence type="ECO:0000313" key="3">
    <source>
        <dbReference type="Proteomes" id="UP000823933"/>
    </source>
</evidence>
<feature type="transmembrane region" description="Helical" evidence="1">
    <location>
        <begin position="60"/>
        <end position="81"/>
    </location>
</feature>
<feature type="transmembrane region" description="Helical" evidence="1">
    <location>
        <begin position="138"/>
        <end position="159"/>
    </location>
</feature>
<sequence length="246" mass="24948">MWVYQQPANTEPKPLAALPAPAKQAGERVPFQKGETASPARPACASKPIRTARGQEIPRACAALAAAYLFGTLLSGAALALCRAGEQAFFSAWMDSWASLFVLDGPGAVWTLFGAEYLTVALGAGLLLLAGLSAAGPVLIYLFAMLFGLGVGAAGLQLLLSAGWRSALPGLLLGGAPAAAAVTALCLFGASALAVSSRLQQAAFGRQAAPVPGTARALLVQYLALNLLFLPLCGVSTALACLAGQL</sequence>
<keyword evidence="1" id="KW-1133">Transmembrane helix</keyword>
<accession>A0A9D1QBY4</accession>
<feature type="transmembrane region" description="Helical" evidence="1">
    <location>
        <begin position="110"/>
        <end position="132"/>
    </location>
</feature>
<proteinExistence type="predicted"/>
<feature type="transmembrane region" description="Helical" evidence="1">
    <location>
        <begin position="219"/>
        <end position="243"/>
    </location>
</feature>
<reference evidence="2" key="1">
    <citation type="journal article" date="2021" name="PeerJ">
        <title>Extensive microbial diversity within the chicken gut microbiome revealed by metagenomics and culture.</title>
        <authorList>
            <person name="Gilroy R."/>
            <person name="Ravi A."/>
            <person name="Getino M."/>
            <person name="Pursley I."/>
            <person name="Horton D.L."/>
            <person name="Alikhan N.F."/>
            <person name="Baker D."/>
            <person name="Gharbi K."/>
            <person name="Hall N."/>
            <person name="Watson M."/>
            <person name="Adriaenssens E.M."/>
            <person name="Foster-Nyarko E."/>
            <person name="Jarju S."/>
            <person name="Secka A."/>
            <person name="Antonio M."/>
            <person name="Oren A."/>
            <person name="Chaudhuri R.R."/>
            <person name="La Ragione R."/>
            <person name="Hildebrand F."/>
            <person name="Pallen M.J."/>
        </authorList>
    </citation>
    <scope>NUCLEOTIDE SEQUENCE</scope>
    <source>
        <strain evidence="2">ChiHcolR34-3080</strain>
    </source>
</reference>
<keyword evidence="1" id="KW-0472">Membrane</keyword>